<organism evidence="1 2">
    <name type="scientific">Turneriella parva (strain ATCC BAA-1111 / DSM 21527 / NCTC 11395 / H)</name>
    <name type="common">Leptospira parva</name>
    <dbReference type="NCBI Taxonomy" id="869212"/>
    <lineage>
        <taxon>Bacteria</taxon>
        <taxon>Pseudomonadati</taxon>
        <taxon>Spirochaetota</taxon>
        <taxon>Spirochaetia</taxon>
        <taxon>Leptospirales</taxon>
        <taxon>Leptospiraceae</taxon>
        <taxon>Turneriella</taxon>
    </lineage>
</organism>
<keyword evidence="2" id="KW-1185">Reference proteome</keyword>
<evidence type="ECO:0000313" key="1">
    <source>
        <dbReference type="EMBL" id="AFM11553.1"/>
    </source>
</evidence>
<protein>
    <recommendedName>
        <fullName evidence="3">Lipoprotein</fullName>
    </recommendedName>
</protein>
<evidence type="ECO:0000313" key="2">
    <source>
        <dbReference type="Proteomes" id="UP000006048"/>
    </source>
</evidence>
<sequence>MFRISVALFCALAVVGCGKKKLDTPEAALAAVQDAYIRRDAKAFVAVLSKETLTELEEKIEGMRSMFQSIPENPQAAQAFEHMAKQMNMSVSKLKELTIEDFIGYMMRNEGAGSETTLLPKEMLPPAQVLRRTEKGNKATLYFADDEKLSFIKTDAGWRVHLDAENVAVGRIPGQNEENE</sequence>
<name>I4B2P6_TURPD</name>
<dbReference type="HOGENOM" id="CLU_1495574_0_0_12"/>
<accession>I4B2P6</accession>
<dbReference type="STRING" id="869212.Turpa_0902"/>
<gene>
    <name evidence="1" type="ordered locus">Turpa_0902</name>
</gene>
<dbReference type="RefSeq" id="WP_014802071.1">
    <property type="nucleotide sequence ID" value="NC_018020.1"/>
</dbReference>
<dbReference type="KEGG" id="tpx:Turpa_0902"/>
<proteinExistence type="predicted"/>
<reference evidence="1 2" key="1">
    <citation type="submission" date="2012-06" db="EMBL/GenBank/DDBJ databases">
        <title>The complete chromosome of genome of Turneriella parva DSM 21527.</title>
        <authorList>
            <consortium name="US DOE Joint Genome Institute (JGI-PGF)"/>
            <person name="Lucas S."/>
            <person name="Han J."/>
            <person name="Lapidus A."/>
            <person name="Bruce D."/>
            <person name="Goodwin L."/>
            <person name="Pitluck S."/>
            <person name="Peters L."/>
            <person name="Kyrpides N."/>
            <person name="Mavromatis K."/>
            <person name="Ivanova N."/>
            <person name="Mikhailova N."/>
            <person name="Chertkov O."/>
            <person name="Detter J.C."/>
            <person name="Tapia R."/>
            <person name="Han C."/>
            <person name="Land M."/>
            <person name="Hauser L."/>
            <person name="Markowitz V."/>
            <person name="Cheng J.-F."/>
            <person name="Hugenholtz P."/>
            <person name="Woyke T."/>
            <person name="Wu D."/>
            <person name="Gronow S."/>
            <person name="Wellnitz S."/>
            <person name="Brambilla E."/>
            <person name="Klenk H.-P."/>
            <person name="Eisen J.A."/>
        </authorList>
    </citation>
    <scope>NUCLEOTIDE SEQUENCE [LARGE SCALE GENOMIC DNA]</scope>
    <source>
        <strain evidence="2">ATCC BAA-1111 / DSM 21527 / NCTC 11395 / H</strain>
    </source>
</reference>
<dbReference type="Proteomes" id="UP000006048">
    <property type="component" value="Chromosome"/>
</dbReference>
<evidence type="ECO:0008006" key="3">
    <source>
        <dbReference type="Google" id="ProtNLM"/>
    </source>
</evidence>
<dbReference type="AlphaFoldDB" id="I4B2P6"/>
<dbReference type="PROSITE" id="PS51257">
    <property type="entry name" value="PROKAR_LIPOPROTEIN"/>
    <property type="match status" value="1"/>
</dbReference>
<dbReference type="EMBL" id="CP002959">
    <property type="protein sequence ID" value="AFM11553.1"/>
    <property type="molecule type" value="Genomic_DNA"/>
</dbReference>